<dbReference type="HOGENOM" id="CLU_3398656_0_0_11"/>
<name>S4MZV7_9ACTN</name>
<reference evidence="1 2" key="1">
    <citation type="submission" date="2013-02" db="EMBL/GenBank/DDBJ databases">
        <title>Draft Genome Sequence of Streptomyces afghaniensis, Which Produces Compounds of the Julimycin B-Complex.</title>
        <authorList>
            <person name="Gruening B.A."/>
            <person name="Praeg A."/>
            <person name="Erxleben A."/>
            <person name="Guenther S."/>
            <person name="Fiedler H.-P."/>
            <person name="Goodfellow M."/>
            <person name="Mueller M."/>
        </authorList>
    </citation>
    <scope>NUCLEOTIDE SEQUENCE [LARGE SCALE GENOMIC DNA]</scope>
    <source>
        <strain evidence="1 2">772</strain>
    </source>
</reference>
<gene>
    <name evidence="1" type="ORF">STAFG_0123</name>
</gene>
<proteinExistence type="predicted"/>
<organism evidence="1 2">
    <name type="scientific">Streptomyces afghaniensis 772</name>
    <dbReference type="NCBI Taxonomy" id="1283301"/>
    <lineage>
        <taxon>Bacteria</taxon>
        <taxon>Bacillati</taxon>
        <taxon>Actinomycetota</taxon>
        <taxon>Actinomycetes</taxon>
        <taxon>Kitasatosporales</taxon>
        <taxon>Streptomycetaceae</taxon>
        <taxon>Streptomyces</taxon>
    </lineage>
</organism>
<evidence type="ECO:0000313" key="1">
    <source>
        <dbReference type="EMBL" id="EPJ42821.1"/>
    </source>
</evidence>
<comment type="caution">
    <text evidence="1">The sequence shown here is derived from an EMBL/GenBank/DDBJ whole genome shotgun (WGS) entry which is preliminary data.</text>
</comment>
<keyword evidence="2" id="KW-1185">Reference proteome</keyword>
<evidence type="ECO:0000313" key="2">
    <source>
        <dbReference type="Proteomes" id="UP000015001"/>
    </source>
</evidence>
<sequence>MPTVLAAPSAAVERAVVPCWTTAAHRGSGCR</sequence>
<accession>S4MZV7</accession>
<protein>
    <submittedName>
        <fullName evidence="1">Uncharacterized protein</fullName>
    </submittedName>
</protein>
<dbReference type="Proteomes" id="UP000015001">
    <property type="component" value="Unassembled WGS sequence"/>
</dbReference>
<dbReference type="EMBL" id="AOPY01000917">
    <property type="protein sequence ID" value="EPJ42821.1"/>
    <property type="molecule type" value="Genomic_DNA"/>
</dbReference>
<dbReference type="AlphaFoldDB" id="S4MZV7"/>